<dbReference type="InterPro" id="IPR010497">
    <property type="entry name" value="Epoxide_hydro_N"/>
</dbReference>
<dbReference type="Pfam" id="PF06441">
    <property type="entry name" value="EHN"/>
    <property type="match status" value="1"/>
</dbReference>
<feature type="active site" description="Proton donor" evidence="4">
    <location>
        <position position="375"/>
    </location>
</feature>
<dbReference type="PIRSF" id="PIRSF001112">
    <property type="entry name" value="Epoxide_hydrolase"/>
    <property type="match status" value="1"/>
</dbReference>
<dbReference type="GO" id="GO:0097176">
    <property type="term" value="P:epoxide metabolic process"/>
    <property type="evidence" value="ECO:0007669"/>
    <property type="project" value="TreeGrafter"/>
</dbReference>
<dbReference type="PANTHER" id="PTHR21661:SF35">
    <property type="entry name" value="EPOXIDE HYDROLASE"/>
    <property type="match status" value="1"/>
</dbReference>
<evidence type="ECO:0000313" key="6">
    <source>
        <dbReference type="EMBL" id="TYL83176.1"/>
    </source>
</evidence>
<dbReference type="SUPFAM" id="SSF53474">
    <property type="entry name" value="alpha/beta-Hydrolases"/>
    <property type="match status" value="1"/>
</dbReference>
<feature type="domain" description="Epoxide hydrolase N-terminal" evidence="5">
    <location>
        <begin position="53"/>
        <end position="157"/>
    </location>
</feature>
<feature type="active site" description="Proton acceptor" evidence="4">
    <location>
        <position position="427"/>
    </location>
</feature>
<dbReference type="PANTHER" id="PTHR21661">
    <property type="entry name" value="EPOXIDE HYDROLASE 1-RELATED"/>
    <property type="match status" value="1"/>
</dbReference>
<proteinExistence type="inferred from homology"/>
<evidence type="ECO:0000259" key="5">
    <source>
        <dbReference type="Pfam" id="PF06441"/>
    </source>
</evidence>
<evidence type="ECO:0000256" key="1">
    <source>
        <dbReference type="ARBA" id="ARBA00010088"/>
    </source>
</evidence>
<dbReference type="InterPro" id="IPR029058">
    <property type="entry name" value="AB_hydrolase_fold"/>
</dbReference>
<dbReference type="Gene3D" id="3.40.50.1820">
    <property type="entry name" value="alpha/beta hydrolase"/>
    <property type="match status" value="1"/>
</dbReference>
<reference evidence="6 7" key="1">
    <citation type="submission" date="2019-08" db="EMBL/GenBank/DDBJ databases">
        <title>Bradyrhizobium hipponensis sp. nov., a rhizobium isolated from a Lupinus angustifolius root nodule in Tunisia.</title>
        <authorList>
            <person name="Off K."/>
            <person name="Rejili M."/>
            <person name="Mars M."/>
            <person name="Brachmann A."/>
            <person name="Marin M."/>
        </authorList>
    </citation>
    <scope>NUCLEOTIDE SEQUENCE [LARGE SCALE GENOMIC DNA]</scope>
    <source>
        <strain evidence="6 7">CTAW71</strain>
    </source>
</reference>
<evidence type="ECO:0000256" key="3">
    <source>
        <dbReference type="ARBA" id="ARBA00022801"/>
    </source>
</evidence>
<dbReference type="PRINTS" id="PR00412">
    <property type="entry name" value="EPOXHYDRLASE"/>
</dbReference>
<keyword evidence="2" id="KW-0058">Aromatic hydrocarbons catabolism</keyword>
<keyword evidence="7" id="KW-1185">Reference proteome</keyword>
<name>A0A5D3K9D0_9BRAD</name>
<sequence>MQSATWLLKEATMDTIDNDRRRLLIGAAIGFAATSATSLLSVRPAPAATAGEIRPFHIDIPEADLVDLRRRLAATRWSDKETVADDSQGVPQAMLQELVRYWQADYDWRKVEARLNALPQFTTEIDGLDIHFIHVRSRHQNALPMIVTHGWPGSVIEQMKIIDPLTNPTAHGGSAEDAFHLVIPSMPGYGFSGKPTTTGWDPQRIARAWVVLMKRLGYEKFVAQGGDWGSPVSNEMAKLGAPELIGIHVNLPGVVPPEILKAVASGEPAPANLSDEEKHAFAQLMVQFTKRRAYAQIMGTRPQTLAALTDSPAGLAAWLLDHGDGYAQPASAMQAAVLGHAVNGYSAGALTRDDVLDNVTLYWLTNSAISSARLYWENKANLYLPANVEIPAAVTAFPGESFVAPRSWAEKAYHKLIYFHQAEAGGHFAAWEQPGIFSREVRDAFRPLRSPS</sequence>
<gene>
    <name evidence="6" type="ORF">FXB40_46550</name>
</gene>
<accession>A0A5D3K9D0</accession>
<keyword evidence="3 6" id="KW-0378">Hydrolase</keyword>
<dbReference type="InterPro" id="IPR006311">
    <property type="entry name" value="TAT_signal"/>
</dbReference>
<dbReference type="EMBL" id="VSSS01000109">
    <property type="protein sequence ID" value="TYL83176.1"/>
    <property type="molecule type" value="Genomic_DNA"/>
</dbReference>
<dbReference type="PROSITE" id="PS51318">
    <property type="entry name" value="TAT"/>
    <property type="match status" value="1"/>
</dbReference>
<protein>
    <submittedName>
        <fullName evidence="6">Epoxide hydrolase 1</fullName>
    </submittedName>
</protein>
<evidence type="ECO:0000313" key="7">
    <source>
        <dbReference type="Proteomes" id="UP000324758"/>
    </source>
</evidence>
<evidence type="ECO:0000256" key="4">
    <source>
        <dbReference type="PIRSR" id="PIRSR001112-1"/>
    </source>
</evidence>
<evidence type="ECO:0000256" key="2">
    <source>
        <dbReference type="ARBA" id="ARBA00022797"/>
    </source>
</evidence>
<dbReference type="Proteomes" id="UP000324758">
    <property type="component" value="Unassembled WGS sequence"/>
</dbReference>
<dbReference type="GO" id="GO:0004301">
    <property type="term" value="F:epoxide hydrolase activity"/>
    <property type="evidence" value="ECO:0007669"/>
    <property type="project" value="TreeGrafter"/>
</dbReference>
<dbReference type="InterPro" id="IPR000639">
    <property type="entry name" value="Epox_hydrolase-like"/>
</dbReference>
<organism evidence="6 7">
    <name type="scientific">Bradyrhizobium rifense</name>
    <dbReference type="NCBI Taxonomy" id="515499"/>
    <lineage>
        <taxon>Bacteria</taxon>
        <taxon>Pseudomonadati</taxon>
        <taxon>Pseudomonadota</taxon>
        <taxon>Alphaproteobacteria</taxon>
        <taxon>Hyphomicrobiales</taxon>
        <taxon>Nitrobacteraceae</taxon>
        <taxon>Bradyrhizobium</taxon>
    </lineage>
</organism>
<dbReference type="OrthoDB" id="27092at2"/>
<dbReference type="InterPro" id="IPR016292">
    <property type="entry name" value="Epoxide_hydrolase"/>
</dbReference>
<comment type="caution">
    <text evidence="6">The sequence shown here is derived from an EMBL/GenBank/DDBJ whole genome shotgun (WGS) entry which is preliminary data.</text>
</comment>
<comment type="similarity">
    <text evidence="1">Belongs to the peptidase S33 family.</text>
</comment>
<dbReference type="AlphaFoldDB" id="A0A5D3K9D0"/>
<feature type="active site" description="Nucleophile" evidence="4">
    <location>
        <position position="227"/>
    </location>
</feature>